<evidence type="ECO:0000259" key="3">
    <source>
        <dbReference type="Pfam" id="PF17853"/>
    </source>
</evidence>
<dbReference type="PANTHER" id="PTHR33744">
    <property type="entry name" value="CARBOHYDRATE DIACID REGULATOR"/>
    <property type="match status" value="1"/>
</dbReference>
<sequence length="426" mass="45717">MQRTNGGLPATGRAMSELSPDARAAIRDAARAMASRLDEIHGAVVAATLERVPVDADGSHLVTSLSDMVTANLMAFIATVGGRLEVTAHEPLPEERKWAANLARAGREPSDLLAAHRTIQAELEAQWRRGLRDQASDLETFADADAATAQVLFQMVDRVLPELMAHHAATSASDPPVIALRRGSTIRSLLAGHDVDVAEASARLHYELDRWHVALAARVTDDATAEEQLERVVGAVRAATGRRPLATRAGSDVIHVWAGFDGEPERVAIPPVAGAVVALGRAARGLDGFRRSRHEAVRALDLAIDLGRAPGTVTDYAEVEVLSLLYADRPQARRFVDEVLGPLIEADATGALVTTMEVLYDEHLNSARAAERLGVHRNTITYRLRKVLELTGASHPLTLRLRVAVALAPAVLSGVPSPLRRGSTDR</sequence>
<evidence type="ECO:0000256" key="1">
    <source>
        <dbReference type="ARBA" id="ARBA00006754"/>
    </source>
</evidence>
<dbReference type="Gene3D" id="1.10.10.2840">
    <property type="entry name" value="PucR C-terminal helix-turn-helix domain"/>
    <property type="match status" value="1"/>
</dbReference>
<dbReference type="PANTHER" id="PTHR33744:SF1">
    <property type="entry name" value="DNA-BINDING TRANSCRIPTIONAL ACTIVATOR ADER"/>
    <property type="match status" value="1"/>
</dbReference>
<feature type="domain" description="PucR C-terminal helix-turn-helix" evidence="2">
    <location>
        <begin position="352"/>
        <end position="394"/>
    </location>
</feature>
<dbReference type="InterPro" id="IPR041522">
    <property type="entry name" value="CdaR_GGDEF"/>
</dbReference>
<organism evidence="4 5">
    <name type="scientific">Paraconexibacter algicola</name>
    <dbReference type="NCBI Taxonomy" id="2133960"/>
    <lineage>
        <taxon>Bacteria</taxon>
        <taxon>Bacillati</taxon>
        <taxon>Actinomycetota</taxon>
        <taxon>Thermoleophilia</taxon>
        <taxon>Solirubrobacterales</taxon>
        <taxon>Paraconexibacteraceae</taxon>
        <taxon>Paraconexibacter</taxon>
    </lineage>
</organism>
<dbReference type="InterPro" id="IPR051448">
    <property type="entry name" value="CdaR-like_regulators"/>
</dbReference>
<comment type="caution">
    <text evidence="4">The sequence shown here is derived from an EMBL/GenBank/DDBJ whole genome shotgun (WGS) entry which is preliminary data.</text>
</comment>
<dbReference type="EMBL" id="PYYB01000002">
    <property type="protein sequence ID" value="PTL56315.1"/>
    <property type="molecule type" value="Genomic_DNA"/>
</dbReference>
<proteinExistence type="inferred from homology"/>
<dbReference type="InterPro" id="IPR042070">
    <property type="entry name" value="PucR_C-HTH_sf"/>
</dbReference>
<evidence type="ECO:0000313" key="4">
    <source>
        <dbReference type="EMBL" id="PTL56315.1"/>
    </source>
</evidence>
<feature type="domain" description="CdaR GGDEF-like" evidence="3">
    <location>
        <begin position="193"/>
        <end position="302"/>
    </location>
</feature>
<evidence type="ECO:0000313" key="5">
    <source>
        <dbReference type="Proteomes" id="UP000240739"/>
    </source>
</evidence>
<dbReference type="Pfam" id="PF17853">
    <property type="entry name" value="GGDEF_2"/>
    <property type="match status" value="1"/>
</dbReference>
<reference evidence="4 5" key="1">
    <citation type="submission" date="2018-03" db="EMBL/GenBank/DDBJ databases">
        <title>Aquarubrobacter algicola gen. nov., sp. nov., a novel actinobacterium isolated from shallow eutrophic lake during the end of cyanobacterial harmful algal blooms.</title>
        <authorList>
            <person name="Chun S.J."/>
        </authorList>
    </citation>
    <scope>NUCLEOTIDE SEQUENCE [LARGE SCALE GENOMIC DNA]</scope>
    <source>
        <strain evidence="4 5">Seoho-28</strain>
    </source>
</reference>
<keyword evidence="5" id="KW-1185">Reference proteome</keyword>
<comment type="similarity">
    <text evidence="1">Belongs to the CdaR family.</text>
</comment>
<evidence type="ECO:0008006" key="6">
    <source>
        <dbReference type="Google" id="ProtNLM"/>
    </source>
</evidence>
<name>A0A2T4UEY6_9ACTN</name>
<dbReference type="InterPro" id="IPR025736">
    <property type="entry name" value="PucR_C-HTH_dom"/>
</dbReference>
<dbReference type="Pfam" id="PF13556">
    <property type="entry name" value="HTH_30"/>
    <property type="match status" value="1"/>
</dbReference>
<dbReference type="Proteomes" id="UP000240739">
    <property type="component" value="Unassembled WGS sequence"/>
</dbReference>
<evidence type="ECO:0000259" key="2">
    <source>
        <dbReference type="Pfam" id="PF13556"/>
    </source>
</evidence>
<protein>
    <recommendedName>
        <fullName evidence="6">PucR family transcriptional regulator</fullName>
    </recommendedName>
</protein>
<gene>
    <name evidence="4" type="ORF">C7Y72_15180</name>
</gene>
<accession>A0A2T4UEY6</accession>
<dbReference type="AlphaFoldDB" id="A0A2T4UEY6"/>